<name>D3V7R7_XENBS</name>
<protein>
    <submittedName>
        <fullName evidence="1">Uncharacterized protein</fullName>
    </submittedName>
</protein>
<dbReference type="Proteomes" id="UP000002045">
    <property type="component" value="Chromosome"/>
</dbReference>
<evidence type="ECO:0000313" key="1">
    <source>
        <dbReference type="EMBL" id="CBJ81879.1"/>
    </source>
</evidence>
<dbReference type="EMBL" id="FN667741">
    <property type="protein sequence ID" value="CBJ81879.1"/>
    <property type="molecule type" value="Genomic_DNA"/>
</dbReference>
<accession>D3V7R7</accession>
<organism evidence="1 2">
    <name type="scientific">Xenorhabdus bovienii (strain SS-2004)</name>
    <name type="common">Xenorhabdus nematophila subsp. bovienii</name>
    <dbReference type="NCBI Taxonomy" id="406818"/>
    <lineage>
        <taxon>Bacteria</taxon>
        <taxon>Pseudomonadati</taxon>
        <taxon>Pseudomonadota</taxon>
        <taxon>Gammaproteobacteria</taxon>
        <taxon>Enterobacterales</taxon>
        <taxon>Morganellaceae</taxon>
        <taxon>Xenorhabdus</taxon>
    </lineage>
</organism>
<sequence length="64" mass="7607">MRVLLPEQQKNIMAHNEFLESFIDVNTPIVFPVNMKNKDGMTECQFPDVVIMKAWGFYYFQKPH</sequence>
<evidence type="ECO:0000313" key="2">
    <source>
        <dbReference type="Proteomes" id="UP000002045"/>
    </source>
</evidence>
<dbReference type="KEGG" id="xbo:XBJ1_2755"/>
<gene>
    <name evidence="1" type="ordered locus">XBJ1_2755</name>
</gene>
<dbReference type="AlphaFoldDB" id="D3V7R7"/>
<dbReference type="HOGENOM" id="CLU_3086273_0_0_6"/>
<reference evidence="1" key="1">
    <citation type="journal article" date="2011" name="PLoS ONE">
        <title>The entomopathogenic bacterial endosymbionts xenorhabdus and photorhabdus: convergent lifestyles from divergent genomes.</title>
        <authorList>
            <person name="Chaston J.M."/>
            <person name="Suen G."/>
            <person name="Tucker S.L."/>
            <person name="Andersen A.W."/>
            <person name="Bhasin A."/>
            <person name="Bode E."/>
            <person name="Bode H.B."/>
            <person name="Brachmann A.O."/>
            <person name="Cowles C.E."/>
            <person name="Cowles K.N."/>
            <person name="Darby C."/>
            <person name="de Leon L."/>
            <person name="Drace K."/>
            <person name="Du Z."/>
            <person name="Givaudan A."/>
            <person name="Herbert Tran E.E."/>
            <person name="Jewell K.A."/>
            <person name="Knack J.J."/>
            <person name="Krasomil-Osterfeld K.C."/>
            <person name="Kukor R."/>
            <person name="Lanois A."/>
            <person name="Latreille P."/>
            <person name="Leimgruber N.K."/>
            <person name="Lipke C.M."/>
            <person name="Liu R."/>
            <person name="Lu X."/>
            <person name="Martens E.C."/>
            <person name="Marri P.R."/>
            <person name="Medigue C."/>
            <person name="Menard M.L."/>
            <person name="Miller N.M."/>
            <person name="Morales-Soto N."/>
            <person name="Norton S."/>
            <person name="Ogier J.C."/>
            <person name="Orchard S.S."/>
            <person name="Park D."/>
            <person name="Park Y."/>
            <person name="Qurollo B.A."/>
            <person name="Sugar D.R."/>
            <person name="Richards G.R."/>
            <person name="Rouy Z."/>
            <person name="Slominski B."/>
            <person name="Slominski K."/>
            <person name="Snyder H."/>
            <person name="Tjaden B.C."/>
            <person name="van der Hoeven R."/>
            <person name="Welch R.D."/>
            <person name="Wheeler C."/>
            <person name="Xiang B."/>
            <person name="Barbazuk B."/>
            <person name="Gaudriault S."/>
            <person name="Goodner B."/>
            <person name="Slater S.C."/>
            <person name="Forst S."/>
            <person name="Goldman B.S."/>
            <person name="Goodrich-Blair H."/>
        </authorList>
    </citation>
    <scope>NUCLEOTIDE SEQUENCE [LARGE SCALE GENOMIC DNA]</scope>
    <source>
        <strain evidence="1">SS-2004</strain>
    </source>
</reference>
<proteinExistence type="predicted"/>